<dbReference type="InterPro" id="IPR021874">
    <property type="entry name" value="Phage_Mu_Gp27"/>
</dbReference>
<dbReference type="STRING" id="396588.Tgr7_1643"/>
<dbReference type="Proteomes" id="UP000002383">
    <property type="component" value="Chromosome"/>
</dbReference>
<reference evidence="1 2" key="1">
    <citation type="journal article" date="2011" name="Stand. Genomic Sci.">
        <title>Complete genome sequence of 'Thioalkalivibrio sulfidophilus' HL-EbGr7.</title>
        <authorList>
            <person name="Muyzer G."/>
            <person name="Sorokin D.Y."/>
            <person name="Mavromatis K."/>
            <person name="Lapidus A."/>
            <person name="Clum A."/>
            <person name="Ivanova N."/>
            <person name="Pati A."/>
            <person name="d'Haeseleer P."/>
            <person name="Woyke T."/>
            <person name="Kyrpides N.C."/>
        </authorList>
    </citation>
    <scope>NUCLEOTIDE SEQUENCE [LARGE SCALE GENOMIC DNA]</scope>
    <source>
        <strain evidence="1 2">HL-EbGR7</strain>
    </source>
</reference>
<accession>B8GS22</accession>
<dbReference type="eggNOG" id="ENOG502Z8Y4">
    <property type="taxonomic scope" value="Bacteria"/>
</dbReference>
<dbReference type="HOGENOM" id="CLU_125374_0_0_6"/>
<sequence length="183" mass="20247">MPKRSKVFELPQDVREELNEKLVATGFQGYEALAGWLAERGFQVSRSSVQRYGSELQAEFEAAMGDVRKTTEMAKAFTEGDDDAKGSLVDATARIVQEQLLRITIALRKAEHEPEKAAKYMASVTHALADIGRMSLGQKKWAREVRREVAQEAADKAAEVAKRGGLSAEVVNDLRRELLGIAK</sequence>
<name>B8GS22_THISH</name>
<evidence type="ECO:0000313" key="1">
    <source>
        <dbReference type="EMBL" id="ACL72726.1"/>
    </source>
</evidence>
<dbReference type="OrthoDB" id="371328at2"/>
<keyword evidence="2" id="KW-1185">Reference proteome</keyword>
<protein>
    <submittedName>
        <fullName evidence="1">Putative bacteriophage protein</fullName>
    </submittedName>
</protein>
<dbReference type="AlphaFoldDB" id="B8GS22"/>
<dbReference type="RefSeq" id="WP_012638209.1">
    <property type="nucleotide sequence ID" value="NC_011901.1"/>
</dbReference>
<dbReference type="EMBL" id="CP001339">
    <property type="protein sequence ID" value="ACL72726.1"/>
    <property type="molecule type" value="Genomic_DNA"/>
</dbReference>
<gene>
    <name evidence="1" type="ordered locus">Tgr7_1643</name>
</gene>
<proteinExistence type="predicted"/>
<organism evidence="1 2">
    <name type="scientific">Thioalkalivibrio sulfidiphilus (strain HL-EbGR7)</name>
    <dbReference type="NCBI Taxonomy" id="396588"/>
    <lineage>
        <taxon>Bacteria</taxon>
        <taxon>Pseudomonadati</taxon>
        <taxon>Pseudomonadota</taxon>
        <taxon>Gammaproteobacteria</taxon>
        <taxon>Chromatiales</taxon>
        <taxon>Ectothiorhodospiraceae</taxon>
        <taxon>Thioalkalivibrio</taxon>
    </lineage>
</organism>
<dbReference type="KEGG" id="tgr:Tgr7_1643"/>
<evidence type="ECO:0000313" key="2">
    <source>
        <dbReference type="Proteomes" id="UP000002383"/>
    </source>
</evidence>
<dbReference type="Pfam" id="PF11985">
    <property type="entry name" value="Phage_Mu_Gp27"/>
    <property type="match status" value="1"/>
</dbReference>